<feature type="domain" description="GST C-terminal" evidence="3">
    <location>
        <begin position="300"/>
        <end position="426"/>
    </location>
</feature>
<evidence type="ECO:0000259" key="3">
    <source>
        <dbReference type="PROSITE" id="PS50405"/>
    </source>
</evidence>
<dbReference type="OrthoDB" id="4951845at2759"/>
<feature type="signal peptide" evidence="2">
    <location>
        <begin position="1"/>
        <end position="19"/>
    </location>
</feature>
<keyword evidence="7" id="KW-1185">Reference proteome</keyword>
<dbReference type="SFLD" id="SFLDS00019">
    <property type="entry name" value="Glutathione_Transferase_(cytos"/>
    <property type="match status" value="1"/>
</dbReference>
<name>A0A9P1DE82_9DINO</name>
<dbReference type="Proteomes" id="UP001152797">
    <property type="component" value="Unassembled WGS sequence"/>
</dbReference>
<evidence type="ECO:0000313" key="5">
    <source>
        <dbReference type="EMBL" id="CAL1162279.1"/>
    </source>
</evidence>
<dbReference type="SFLD" id="SFLDG00358">
    <property type="entry name" value="Main_(cytGST)"/>
    <property type="match status" value="1"/>
</dbReference>
<dbReference type="CDD" id="cd00299">
    <property type="entry name" value="GST_C_family"/>
    <property type="match status" value="1"/>
</dbReference>
<dbReference type="GO" id="GO:0005737">
    <property type="term" value="C:cytoplasm"/>
    <property type="evidence" value="ECO:0007669"/>
    <property type="project" value="TreeGrafter"/>
</dbReference>
<organism evidence="4">
    <name type="scientific">Cladocopium goreaui</name>
    <dbReference type="NCBI Taxonomy" id="2562237"/>
    <lineage>
        <taxon>Eukaryota</taxon>
        <taxon>Sar</taxon>
        <taxon>Alveolata</taxon>
        <taxon>Dinophyceae</taxon>
        <taxon>Suessiales</taxon>
        <taxon>Symbiodiniaceae</taxon>
        <taxon>Cladocopium</taxon>
    </lineage>
</organism>
<dbReference type="InterPro" id="IPR036265">
    <property type="entry name" value="HIT-like_sf"/>
</dbReference>
<keyword evidence="2" id="KW-0732">Signal</keyword>
<evidence type="ECO:0000313" key="6">
    <source>
        <dbReference type="EMBL" id="CAL4796216.1"/>
    </source>
</evidence>
<dbReference type="Gene3D" id="3.30.428.30">
    <property type="entry name" value="HIT family - CDH-like"/>
    <property type="match status" value="1"/>
</dbReference>
<gene>
    <name evidence="4" type="ORF">C1SCF055_LOCUS34295</name>
</gene>
<dbReference type="Gene3D" id="3.40.30.10">
    <property type="entry name" value="Glutaredoxin"/>
    <property type="match status" value="1"/>
</dbReference>
<dbReference type="EMBL" id="CAMXCT030004412">
    <property type="protein sequence ID" value="CAL4796216.1"/>
    <property type="molecule type" value="Genomic_DNA"/>
</dbReference>
<dbReference type="Gene3D" id="1.20.1050.10">
    <property type="match status" value="1"/>
</dbReference>
<evidence type="ECO:0000256" key="1">
    <source>
        <dbReference type="SAM" id="MobiDB-lite"/>
    </source>
</evidence>
<dbReference type="InterPro" id="IPR050983">
    <property type="entry name" value="GST_Omega/HSP26"/>
</dbReference>
<dbReference type="EMBL" id="CAMXCT010004412">
    <property type="protein sequence ID" value="CAI4008904.1"/>
    <property type="molecule type" value="Genomic_DNA"/>
</dbReference>
<comment type="caution">
    <text evidence="4">The sequence shown here is derived from an EMBL/GenBank/DDBJ whole genome shotgun (WGS) entry which is preliminary data.</text>
</comment>
<proteinExistence type="predicted"/>
<dbReference type="PANTHER" id="PTHR43968:SF6">
    <property type="entry name" value="GLUTATHIONE S-TRANSFERASE OMEGA"/>
    <property type="match status" value="1"/>
</dbReference>
<dbReference type="InterPro" id="IPR040079">
    <property type="entry name" value="Glutathione_S-Trfase"/>
</dbReference>
<dbReference type="AlphaFoldDB" id="A0A9P1DE82"/>
<protein>
    <submittedName>
        <fullName evidence="6">Glutathione S-transferase U20 (AtGSTU20) (FIN219-interacting protein 1) (GST class-tau member 20)</fullName>
    </submittedName>
</protein>
<dbReference type="Pfam" id="PF13410">
    <property type="entry name" value="GST_C_2"/>
    <property type="match status" value="1"/>
</dbReference>
<dbReference type="InterPro" id="IPR036282">
    <property type="entry name" value="Glutathione-S-Trfase_C_sf"/>
</dbReference>
<evidence type="ECO:0000313" key="7">
    <source>
        <dbReference type="Proteomes" id="UP001152797"/>
    </source>
</evidence>
<dbReference type="PROSITE" id="PS50405">
    <property type="entry name" value="GST_CTER"/>
    <property type="match status" value="1"/>
</dbReference>
<sequence>MWRLLVIVAAAAADEVSVALEASDDCQDGTSSCALNALQLSKRNHSFNDTDDDLSDPLDPSDLPPPELKKKTRGRGWWPGGDKLWGSGKGLEDINEDNIGYYNAGMRAARARCGGPDCALIVNPMHHRTVEQFHIHFAHYQGKYGADLKSKLEKMLCNGKTKSAWIHGGLPCHGTASYAEGFPDVFSLAMEKGSIDHASVIAWPSSCGGKGTIIELAFHCSIEHQIRGDFDARFRCGYTKKQLPLEVKKALYPDFIASSPRGLVPSVADSNGDKVWESLHVVQYIDERFDHPPYFLPRNDPVKRAHVRIWSDFVTEKMQKNFYVLLMDQDPAAQAKAKETFFQECRTFAKAMSKDGPYFLGKEISMVDIALFPFWQRFLWVGGHYRGLEMPKDADFQRLQRWWEATSERPAFKATLVCQDRLISSYGQYSRNEGTSDYAKSMQNSLKAKSK</sequence>
<dbReference type="SUPFAM" id="SSF52833">
    <property type="entry name" value="Thioredoxin-like"/>
    <property type="match status" value="1"/>
</dbReference>
<dbReference type="PANTHER" id="PTHR43968">
    <property type="match status" value="1"/>
</dbReference>
<evidence type="ECO:0000256" key="2">
    <source>
        <dbReference type="SAM" id="SignalP"/>
    </source>
</evidence>
<reference evidence="5" key="2">
    <citation type="submission" date="2024-04" db="EMBL/GenBank/DDBJ databases">
        <authorList>
            <person name="Chen Y."/>
            <person name="Shah S."/>
            <person name="Dougan E. K."/>
            <person name="Thang M."/>
            <person name="Chan C."/>
        </authorList>
    </citation>
    <scope>NUCLEOTIDE SEQUENCE [LARGE SCALE GENOMIC DNA]</scope>
</reference>
<accession>A0A9P1DE82</accession>
<dbReference type="InterPro" id="IPR010987">
    <property type="entry name" value="Glutathione-S-Trfase_C-like"/>
</dbReference>
<dbReference type="InterPro" id="IPR036249">
    <property type="entry name" value="Thioredoxin-like_sf"/>
</dbReference>
<dbReference type="EMBL" id="CAMXCT020004412">
    <property type="protein sequence ID" value="CAL1162279.1"/>
    <property type="molecule type" value="Genomic_DNA"/>
</dbReference>
<feature type="chain" id="PRO_5043271475" evidence="2">
    <location>
        <begin position="20"/>
        <end position="451"/>
    </location>
</feature>
<dbReference type="SUPFAM" id="SSF47616">
    <property type="entry name" value="GST C-terminal domain-like"/>
    <property type="match status" value="1"/>
</dbReference>
<evidence type="ECO:0000313" key="4">
    <source>
        <dbReference type="EMBL" id="CAI4008904.1"/>
    </source>
</evidence>
<feature type="region of interest" description="Disordered" evidence="1">
    <location>
        <begin position="48"/>
        <end position="75"/>
    </location>
</feature>
<reference evidence="4" key="1">
    <citation type="submission" date="2022-10" db="EMBL/GenBank/DDBJ databases">
        <authorList>
            <person name="Chen Y."/>
            <person name="Dougan E. K."/>
            <person name="Chan C."/>
            <person name="Rhodes N."/>
            <person name="Thang M."/>
        </authorList>
    </citation>
    <scope>NUCLEOTIDE SEQUENCE</scope>
</reference>